<dbReference type="HOGENOM" id="CLU_2906947_0_0_1"/>
<evidence type="ECO:0000313" key="1">
    <source>
        <dbReference type="EnsemblMetazoa" id="tetur01g14680.1"/>
    </source>
</evidence>
<proteinExistence type="predicted"/>
<keyword evidence="2" id="KW-1185">Reference proteome</keyword>
<dbReference type="EnsemblMetazoa" id="tetur01g14680.1">
    <property type="protein sequence ID" value="tetur01g14680.1"/>
    <property type="gene ID" value="tetur01g14680"/>
</dbReference>
<dbReference type="AlphaFoldDB" id="T1JTM5"/>
<protein>
    <submittedName>
        <fullName evidence="1">Uncharacterized protein</fullName>
    </submittedName>
</protein>
<sequence>MFFSSPKEEGGDYPVTWRGGDYYYHQIRGVCVSILDNFMERRVHNVQTRNWKPRNEFKFSAQ</sequence>
<dbReference type="EMBL" id="CAEY01000481">
    <property type="status" value="NOT_ANNOTATED_CDS"/>
    <property type="molecule type" value="Genomic_DNA"/>
</dbReference>
<accession>T1JTM5</accession>
<evidence type="ECO:0000313" key="2">
    <source>
        <dbReference type="Proteomes" id="UP000015104"/>
    </source>
</evidence>
<reference evidence="1" key="2">
    <citation type="submission" date="2015-06" db="UniProtKB">
        <authorList>
            <consortium name="EnsemblMetazoa"/>
        </authorList>
    </citation>
    <scope>IDENTIFICATION</scope>
</reference>
<name>T1JTM5_TETUR</name>
<organism evidence="1 2">
    <name type="scientific">Tetranychus urticae</name>
    <name type="common">Two-spotted spider mite</name>
    <dbReference type="NCBI Taxonomy" id="32264"/>
    <lineage>
        <taxon>Eukaryota</taxon>
        <taxon>Metazoa</taxon>
        <taxon>Ecdysozoa</taxon>
        <taxon>Arthropoda</taxon>
        <taxon>Chelicerata</taxon>
        <taxon>Arachnida</taxon>
        <taxon>Acari</taxon>
        <taxon>Acariformes</taxon>
        <taxon>Trombidiformes</taxon>
        <taxon>Prostigmata</taxon>
        <taxon>Eleutherengona</taxon>
        <taxon>Raphignathae</taxon>
        <taxon>Tetranychoidea</taxon>
        <taxon>Tetranychidae</taxon>
        <taxon>Tetranychus</taxon>
    </lineage>
</organism>
<dbReference type="Proteomes" id="UP000015104">
    <property type="component" value="Unassembled WGS sequence"/>
</dbReference>
<reference evidence="2" key="1">
    <citation type="submission" date="2011-08" db="EMBL/GenBank/DDBJ databases">
        <authorList>
            <person name="Rombauts S."/>
        </authorList>
    </citation>
    <scope>NUCLEOTIDE SEQUENCE</scope>
    <source>
        <strain evidence="2">London</strain>
    </source>
</reference>